<sequence>ASPRLGGYRDVFCDGFTPSPTSVAPMFPFYENTNEWDEFGEVINPDDYIIKEEDVLDFAAPQPTTGARGQDEADEETEDILLDTKPSKVVSNEIT</sequence>
<accession>A0AA38G7Q1</accession>
<feature type="region of interest" description="Disordered" evidence="2">
    <location>
        <begin position="60"/>
        <end position="95"/>
    </location>
</feature>
<proteinExistence type="inferred from homology"/>
<keyword evidence="1" id="KW-0507">mRNA processing</keyword>
<keyword evidence="1" id="KW-0694">RNA-binding</keyword>
<keyword evidence="1" id="KW-0539">Nucleus</keyword>
<gene>
    <name evidence="3" type="ORF">KI387_025150</name>
</gene>
<feature type="non-terminal residue" evidence="3">
    <location>
        <position position="95"/>
    </location>
</feature>
<evidence type="ECO:0000313" key="3">
    <source>
        <dbReference type="EMBL" id="KAH9316523.1"/>
    </source>
</evidence>
<comment type="subcellular location">
    <subcellularLocation>
        <location evidence="1">Nucleus</location>
    </subcellularLocation>
</comment>
<protein>
    <recommendedName>
        <fullName evidence="1">Cleavage and polyadenylation specificity factor subunit 2</fullName>
    </recommendedName>
    <alternativeName>
        <fullName evidence="1">Cleavage and polyadenylation specificity factor 100 kDa subunit</fullName>
    </alternativeName>
</protein>
<dbReference type="PANTHER" id="PTHR45922:SF1">
    <property type="entry name" value="CLEAVAGE AND POLYADENYLATION SPECIFICITY FACTOR SUBUNIT 2"/>
    <property type="match status" value="1"/>
</dbReference>
<dbReference type="GO" id="GO:0005847">
    <property type="term" value="C:mRNA cleavage and polyadenylation specificity factor complex"/>
    <property type="evidence" value="ECO:0007669"/>
    <property type="project" value="InterPro"/>
</dbReference>
<dbReference type="GO" id="GO:0003723">
    <property type="term" value="F:RNA binding"/>
    <property type="evidence" value="ECO:0007669"/>
    <property type="project" value="UniProtKB-KW"/>
</dbReference>
<dbReference type="AlphaFoldDB" id="A0AA38G7Q1"/>
<dbReference type="GO" id="GO:0006398">
    <property type="term" value="P:mRNA 3'-end processing by stem-loop binding and cleavage"/>
    <property type="evidence" value="ECO:0007669"/>
    <property type="project" value="InterPro"/>
</dbReference>
<dbReference type="Proteomes" id="UP000824469">
    <property type="component" value="Unassembled WGS sequence"/>
</dbReference>
<organism evidence="3 4">
    <name type="scientific">Taxus chinensis</name>
    <name type="common">Chinese yew</name>
    <name type="synonym">Taxus wallichiana var. chinensis</name>
    <dbReference type="NCBI Taxonomy" id="29808"/>
    <lineage>
        <taxon>Eukaryota</taxon>
        <taxon>Viridiplantae</taxon>
        <taxon>Streptophyta</taxon>
        <taxon>Embryophyta</taxon>
        <taxon>Tracheophyta</taxon>
        <taxon>Spermatophyta</taxon>
        <taxon>Pinopsida</taxon>
        <taxon>Pinidae</taxon>
        <taxon>Conifers II</taxon>
        <taxon>Cupressales</taxon>
        <taxon>Taxaceae</taxon>
        <taxon>Taxus</taxon>
    </lineage>
</organism>
<feature type="non-terminal residue" evidence="3">
    <location>
        <position position="1"/>
    </location>
</feature>
<evidence type="ECO:0000256" key="1">
    <source>
        <dbReference type="RuleBase" id="RU365006"/>
    </source>
</evidence>
<feature type="compositionally biased region" description="Acidic residues" evidence="2">
    <location>
        <begin position="72"/>
        <end position="81"/>
    </location>
</feature>
<dbReference type="EMBL" id="JAHRHJ020000005">
    <property type="protein sequence ID" value="KAH9316523.1"/>
    <property type="molecule type" value="Genomic_DNA"/>
</dbReference>
<keyword evidence="4" id="KW-1185">Reference proteome</keyword>
<name>A0AA38G7Q1_TAXCH</name>
<comment type="caution">
    <text evidence="3">The sequence shown here is derived from an EMBL/GenBank/DDBJ whole genome shotgun (WGS) entry which is preliminary data.</text>
</comment>
<comment type="similarity">
    <text evidence="1">Belongs to the metallo-beta-lactamase superfamily. RNA-metabolizing metallo-beta-lactamase-like family. CPSF2/YSH1 subfamily.</text>
</comment>
<evidence type="ECO:0000313" key="4">
    <source>
        <dbReference type="Proteomes" id="UP000824469"/>
    </source>
</evidence>
<reference evidence="3 4" key="1">
    <citation type="journal article" date="2021" name="Nat. Plants">
        <title>The Taxus genome provides insights into paclitaxel biosynthesis.</title>
        <authorList>
            <person name="Xiong X."/>
            <person name="Gou J."/>
            <person name="Liao Q."/>
            <person name="Li Y."/>
            <person name="Zhou Q."/>
            <person name="Bi G."/>
            <person name="Li C."/>
            <person name="Du R."/>
            <person name="Wang X."/>
            <person name="Sun T."/>
            <person name="Guo L."/>
            <person name="Liang H."/>
            <person name="Lu P."/>
            <person name="Wu Y."/>
            <person name="Zhang Z."/>
            <person name="Ro D.K."/>
            <person name="Shang Y."/>
            <person name="Huang S."/>
            <person name="Yan J."/>
        </authorList>
    </citation>
    <scope>NUCLEOTIDE SEQUENCE [LARGE SCALE GENOMIC DNA]</scope>
    <source>
        <strain evidence="3">Ta-2019</strain>
    </source>
</reference>
<dbReference type="PANTHER" id="PTHR45922">
    <property type="entry name" value="CLEAVAGE AND POLYADENYLATION SPECIFICITY FACTOR SUBUNIT 2"/>
    <property type="match status" value="1"/>
</dbReference>
<evidence type="ECO:0000256" key="2">
    <source>
        <dbReference type="SAM" id="MobiDB-lite"/>
    </source>
</evidence>
<dbReference type="InterPro" id="IPR027075">
    <property type="entry name" value="CPSF2"/>
</dbReference>